<dbReference type="GO" id="GO:0005886">
    <property type="term" value="C:plasma membrane"/>
    <property type="evidence" value="ECO:0007669"/>
    <property type="project" value="UniProtKB-SubCell"/>
</dbReference>
<comment type="subcellular location">
    <subcellularLocation>
        <location evidence="7">Cell membrane</location>
        <topology evidence="7">Multi-pass membrane protein</topology>
    </subcellularLocation>
</comment>
<evidence type="ECO:0000313" key="10">
    <source>
        <dbReference type="Proteomes" id="UP000249915"/>
    </source>
</evidence>
<dbReference type="EMBL" id="MASW01000003">
    <property type="protein sequence ID" value="PXY25370.1"/>
    <property type="molecule type" value="Genomic_DNA"/>
</dbReference>
<keyword evidence="5 7" id="KW-0472">Membrane</keyword>
<dbReference type="GO" id="GO:0051301">
    <property type="term" value="P:cell division"/>
    <property type="evidence" value="ECO:0007669"/>
    <property type="project" value="UniProtKB-UniRule"/>
</dbReference>
<organism evidence="9 10">
    <name type="scientific">Prauserella muralis</name>
    <dbReference type="NCBI Taxonomy" id="588067"/>
    <lineage>
        <taxon>Bacteria</taxon>
        <taxon>Bacillati</taxon>
        <taxon>Actinomycetota</taxon>
        <taxon>Actinomycetes</taxon>
        <taxon>Pseudonocardiales</taxon>
        <taxon>Pseudonocardiaceae</taxon>
        <taxon>Prauserella</taxon>
    </lineage>
</organism>
<dbReference type="RefSeq" id="WP_112282499.1">
    <property type="nucleotide sequence ID" value="NZ_MASW01000003.1"/>
</dbReference>
<dbReference type="HAMAP" id="MF_00631">
    <property type="entry name" value="CrgA"/>
    <property type="match status" value="1"/>
</dbReference>
<evidence type="ECO:0000256" key="6">
    <source>
        <dbReference type="ARBA" id="ARBA00023306"/>
    </source>
</evidence>
<evidence type="ECO:0000313" key="9">
    <source>
        <dbReference type="EMBL" id="PXY25370.1"/>
    </source>
</evidence>
<evidence type="ECO:0000256" key="8">
    <source>
        <dbReference type="SAM" id="MobiDB-lite"/>
    </source>
</evidence>
<dbReference type="AlphaFoldDB" id="A0A2V4AV90"/>
<proteinExistence type="inferred from homology"/>
<dbReference type="NCBIfam" id="NF001194">
    <property type="entry name" value="PRK00159.1"/>
    <property type="match status" value="1"/>
</dbReference>
<sequence length="88" mass="10036">MPKSRTRKKAAYTPPPNRRTPVKPRAAGPSHPIYKGVMFGLMLLGLGWMAVFYIAGDEIEFMFELSNWNFVVAFVFGVTGLLMTLRWR</sequence>
<keyword evidence="10" id="KW-1185">Reference proteome</keyword>
<gene>
    <name evidence="7" type="primary">crgA</name>
    <name evidence="9" type="ORF">BAY60_18500</name>
</gene>
<keyword evidence="1 7" id="KW-1003">Cell membrane</keyword>
<evidence type="ECO:0000256" key="2">
    <source>
        <dbReference type="ARBA" id="ARBA00022618"/>
    </source>
</evidence>
<evidence type="ECO:0000256" key="3">
    <source>
        <dbReference type="ARBA" id="ARBA00022692"/>
    </source>
</evidence>
<keyword evidence="6 7" id="KW-0131">Cell cycle</keyword>
<dbReference type="OrthoDB" id="5189646at2"/>
<reference evidence="9 10" key="1">
    <citation type="submission" date="2016-07" db="EMBL/GenBank/DDBJ databases">
        <title>Draft genome sequence of Prauserella muralis DSM 45305, isolated from a mould-covered wall in an indoor environment.</title>
        <authorList>
            <person name="Ruckert C."/>
            <person name="Albersmeier A."/>
            <person name="Jiang C.-L."/>
            <person name="Jiang Y."/>
            <person name="Kalinowski J."/>
            <person name="Schneider O."/>
            <person name="Winkler A."/>
            <person name="Zotchev S.B."/>
        </authorList>
    </citation>
    <scope>NUCLEOTIDE SEQUENCE [LARGE SCALE GENOMIC DNA]</scope>
    <source>
        <strain evidence="9 10">DSM 45305</strain>
    </source>
</reference>
<dbReference type="InterPro" id="IPR009619">
    <property type="entry name" value="CrgA"/>
</dbReference>
<keyword evidence="4 7" id="KW-1133">Transmembrane helix</keyword>
<keyword evidence="3 7" id="KW-0812">Transmembrane</keyword>
<feature type="transmembrane region" description="Helical" evidence="7">
    <location>
        <begin position="33"/>
        <end position="55"/>
    </location>
</feature>
<comment type="similarity">
    <text evidence="7">Belongs to the CrgA family.</text>
</comment>
<accession>A0A2V4AV90</accession>
<comment type="caution">
    <text evidence="9">The sequence shown here is derived from an EMBL/GenBank/DDBJ whole genome shotgun (WGS) entry which is preliminary data.</text>
</comment>
<dbReference type="Pfam" id="PF06781">
    <property type="entry name" value="CrgA"/>
    <property type="match status" value="1"/>
</dbReference>
<evidence type="ECO:0000256" key="7">
    <source>
        <dbReference type="HAMAP-Rule" id="MF_00631"/>
    </source>
</evidence>
<feature type="transmembrane region" description="Helical" evidence="7">
    <location>
        <begin position="67"/>
        <end position="85"/>
    </location>
</feature>
<comment type="function">
    <text evidence="7">Involved in cell division.</text>
</comment>
<evidence type="ECO:0000256" key="1">
    <source>
        <dbReference type="ARBA" id="ARBA00022475"/>
    </source>
</evidence>
<protein>
    <recommendedName>
        <fullName evidence="7">Cell division protein CrgA</fullName>
    </recommendedName>
</protein>
<dbReference type="Proteomes" id="UP000249915">
    <property type="component" value="Unassembled WGS sequence"/>
</dbReference>
<keyword evidence="2 7" id="KW-0132">Cell division</keyword>
<name>A0A2V4AV90_9PSEU</name>
<feature type="compositionally biased region" description="Basic residues" evidence="8">
    <location>
        <begin position="1"/>
        <end position="10"/>
    </location>
</feature>
<evidence type="ECO:0000256" key="5">
    <source>
        <dbReference type="ARBA" id="ARBA00023136"/>
    </source>
</evidence>
<evidence type="ECO:0000256" key="4">
    <source>
        <dbReference type="ARBA" id="ARBA00022989"/>
    </source>
</evidence>
<feature type="region of interest" description="Disordered" evidence="8">
    <location>
        <begin position="1"/>
        <end position="29"/>
    </location>
</feature>